<keyword evidence="1" id="KW-0812">Transmembrane</keyword>
<name>A0A6C0INZ5_9ZZZZ</name>
<proteinExistence type="predicted"/>
<feature type="transmembrane region" description="Helical" evidence="1">
    <location>
        <begin position="138"/>
        <end position="161"/>
    </location>
</feature>
<feature type="transmembrane region" description="Helical" evidence="1">
    <location>
        <begin position="54"/>
        <end position="75"/>
    </location>
</feature>
<sequence>MSSKKEEKSQGKTILEYVGNTKMMEAFALFGSYGTILATIFLVYGVLGPDEPKWLNLLIIPMSITAIFFFSKLMLQMEKGDKETGEKLSMFWKFWRLFKQIFFSPLAIVFLYVITLSLLGTQISYLDKDLIYDNGGKLWTAVTIAHFITTSYYVYVLSNWSNLQEMVNLKEKSLDWMQTRKVNLVGMMGALLVIVSALTIFFYIEIVTKPVIG</sequence>
<dbReference type="AlphaFoldDB" id="A0A6C0INZ5"/>
<dbReference type="EMBL" id="MN740232">
    <property type="protein sequence ID" value="QHT94951.1"/>
    <property type="molecule type" value="Genomic_DNA"/>
</dbReference>
<feature type="transmembrane region" description="Helical" evidence="1">
    <location>
        <begin position="96"/>
        <end position="118"/>
    </location>
</feature>
<organism evidence="2">
    <name type="scientific">viral metagenome</name>
    <dbReference type="NCBI Taxonomy" id="1070528"/>
    <lineage>
        <taxon>unclassified sequences</taxon>
        <taxon>metagenomes</taxon>
        <taxon>organismal metagenomes</taxon>
    </lineage>
</organism>
<protein>
    <submittedName>
        <fullName evidence="2">Uncharacterized protein</fullName>
    </submittedName>
</protein>
<accession>A0A6C0INZ5</accession>
<keyword evidence="1" id="KW-1133">Transmembrane helix</keyword>
<reference evidence="2" key="1">
    <citation type="journal article" date="2020" name="Nature">
        <title>Giant virus diversity and host interactions through global metagenomics.</title>
        <authorList>
            <person name="Schulz F."/>
            <person name="Roux S."/>
            <person name="Paez-Espino D."/>
            <person name="Jungbluth S."/>
            <person name="Walsh D.A."/>
            <person name="Denef V.J."/>
            <person name="McMahon K.D."/>
            <person name="Konstantinidis K.T."/>
            <person name="Eloe-Fadrosh E.A."/>
            <person name="Kyrpides N.C."/>
            <person name="Woyke T."/>
        </authorList>
    </citation>
    <scope>NUCLEOTIDE SEQUENCE</scope>
    <source>
        <strain evidence="2">GVMAG-M-3300024261-37</strain>
    </source>
</reference>
<keyword evidence="1" id="KW-0472">Membrane</keyword>
<evidence type="ECO:0000256" key="1">
    <source>
        <dbReference type="SAM" id="Phobius"/>
    </source>
</evidence>
<evidence type="ECO:0000313" key="2">
    <source>
        <dbReference type="EMBL" id="QHT94951.1"/>
    </source>
</evidence>
<feature type="transmembrane region" description="Helical" evidence="1">
    <location>
        <begin position="26"/>
        <end position="48"/>
    </location>
</feature>
<feature type="transmembrane region" description="Helical" evidence="1">
    <location>
        <begin position="182"/>
        <end position="204"/>
    </location>
</feature>